<dbReference type="CDD" id="cd00124">
    <property type="entry name" value="MYSc"/>
    <property type="match status" value="1"/>
</dbReference>
<dbReference type="PROSITE" id="PS51456">
    <property type="entry name" value="MYOSIN_MOTOR"/>
    <property type="match status" value="1"/>
</dbReference>
<dbReference type="Proteomes" id="UP000085678">
    <property type="component" value="Unplaced"/>
</dbReference>
<dbReference type="GO" id="GO:0000146">
    <property type="term" value="F:microfilament motor activity"/>
    <property type="evidence" value="ECO:0007669"/>
    <property type="project" value="TreeGrafter"/>
</dbReference>
<dbReference type="KEGG" id="lak:106150671"/>
<dbReference type="Gene3D" id="1.20.120.720">
    <property type="entry name" value="Myosin VI head, motor domain, U50 subdomain"/>
    <property type="match status" value="1"/>
</dbReference>
<evidence type="ECO:0000256" key="4">
    <source>
        <dbReference type="ARBA" id="ARBA00023175"/>
    </source>
</evidence>
<dbReference type="Pfam" id="PF00063">
    <property type="entry name" value="Myosin_head"/>
    <property type="match status" value="1"/>
</dbReference>
<keyword evidence="5 6" id="KW-0009">Actin-binding</keyword>
<dbReference type="PRINTS" id="PR00193">
    <property type="entry name" value="MYOSINHEAVY"/>
</dbReference>
<evidence type="ECO:0000313" key="8">
    <source>
        <dbReference type="Proteomes" id="UP000085678"/>
    </source>
</evidence>
<dbReference type="Gene3D" id="3.40.850.10">
    <property type="entry name" value="Kinesin motor domain"/>
    <property type="match status" value="1"/>
</dbReference>
<reference evidence="9" key="2">
    <citation type="submission" date="2025-08" db="UniProtKB">
        <authorList>
            <consortium name="RefSeq"/>
        </authorList>
    </citation>
    <scope>IDENTIFICATION</scope>
</reference>
<dbReference type="OrthoDB" id="6108017at2759"/>
<name>A0A1S3GZG1_LINAN</name>
<keyword evidence="2 6" id="KW-0067">ATP-binding</keyword>
<dbReference type="GO" id="GO:0016020">
    <property type="term" value="C:membrane"/>
    <property type="evidence" value="ECO:0007669"/>
    <property type="project" value="TreeGrafter"/>
</dbReference>
<dbReference type="SMART" id="SM00242">
    <property type="entry name" value="MYSc"/>
    <property type="match status" value="1"/>
</dbReference>
<dbReference type="InParanoid" id="A0A1S3GZG1"/>
<keyword evidence="1 6" id="KW-0547">Nucleotide-binding</keyword>
<keyword evidence="4 6" id="KW-0505">Motor protein</keyword>
<feature type="domain" description="Myosin motor" evidence="7">
    <location>
        <begin position="94"/>
        <end position="387"/>
    </location>
</feature>
<evidence type="ECO:0000313" key="9">
    <source>
        <dbReference type="RefSeq" id="XP_013379062.1"/>
    </source>
</evidence>
<dbReference type="RefSeq" id="XP_013379062.1">
    <property type="nucleotide sequence ID" value="XM_013523608.1"/>
</dbReference>
<dbReference type="InterPro" id="IPR001609">
    <property type="entry name" value="Myosin_head_motor_dom-like"/>
</dbReference>
<organism evidence="8 9">
    <name type="scientific">Lingula anatina</name>
    <name type="common">Brachiopod</name>
    <name type="synonym">Lingula unguis</name>
    <dbReference type="NCBI Taxonomy" id="7574"/>
    <lineage>
        <taxon>Eukaryota</taxon>
        <taxon>Metazoa</taxon>
        <taxon>Spiralia</taxon>
        <taxon>Lophotrochozoa</taxon>
        <taxon>Brachiopoda</taxon>
        <taxon>Linguliformea</taxon>
        <taxon>Lingulata</taxon>
        <taxon>Lingulida</taxon>
        <taxon>Linguloidea</taxon>
        <taxon>Lingulidae</taxon>
        <taxon>Lingula</taxon>
    </lineage>
</organism>
<dbReference type="GeneID" id="106150671"/>
<keyword evidence="8" id="KW-1185">Reference proteome</keyword>
<evidence type="ECO:0000256" key="5">
    <source>
        <dbReference type="ARBA" id="ARBA00023203"/>
    </source>
</evidence>
<dbReference type="AlphaFoldDB" id="A0A1S3GZG1"/>
<dbReference type="GO" id="GO:0005524">
    <property type="term" value="F:ATP binding"/>
    <property type="evidence" value="ECO:0007669"/>
    <property type="project" value="UniProtKB-UniRule"/>
</dbReference>
<comment type="similarity">
    <text evidence="6">Belongs to the TRAFAC class myosin-kinesin ATPase superfamily. Myosin family.</text>
</comment>
<dbReference type="InterPro" id="IPR027417">
    <property type="entry name" value="P-loop_NTPase"/>
</dbReference>
<evidence type="ECO:0000256" key="3">
    <source>
        <dbReference type="ARBA" id="ARBA00023123"/>
    </source>
</evidence>
<gene>
    <name evidence="9" type="primary">LOC106150671</name>
</gene>
<dbReference type="STRING" id="7574.A0A1S3GZG1"/>
<evidence type="ECO:0000256" key="2">
    <source>
        <dbReference type="ARBA" id="ARBA00022840"/>
    </source>
</evidence>
<dbReference type="GO" id="GO:0051015">
    <property type="term" value="F:actin filament binding"/>
    <property type="evidence" value="ECO:0007669"/>
    <property type="project" value="TreeGrafter"/>
</dbReference>
<sequence>MERGVSVLSTRNADLPRKTQVGSITKSSYNGNGKDDQSVFKQGMLVFVHHDVDIWTEGTVSGIEGENILVTLPSGKEQWVKHKDIALRNECDYGSTEDLTLLTPLTCASVFQCLKKRYQQDVFYTRAGVTLVAINPFKDVPSLYKKEVIDRYHQLHGQRKVLSPHVFAIAQEAYSHMRQQVGRMNQSVIVSGESGSGKTVTAKHLMKYLTSISNSNAGDTGTRIESRILDSNPILEAFGNASTSRNSNSSRFGKYIQLQFQRNGQILGASIQTYLLEKTRVVHQSENERNFHIFYQMLNGGNDVEKEEWLGRKDSLFKMITNHGACTEDQQSWRQTREAMGDIGITAQQQDSIFKVLGAILHLGNLVFDGDGDQGCYVDTDDQGENS</sequence>
<dbReference type="PANTHER" id="PTHR13140:SF289">
    <property type="entry name" value="UNCONVENTIONAL MYOSIN-XIX"/>
    <property type="match status" value="1"/>
</dbReference>
<dbReference type="SUPFAM" id="SSF52540">
    <property type="entry name" value="P-loop containing nucleoside triphosphate hydrolases"/>
    <property type="match status" value="1"/>
</dbReference>
<dbReference type="PANTHER" id="PTHR13140">
    <property type="entry name" value="MYOSIN"/>
    <property type="match status" value="1"/>
</dbReference>
<dbReference type="Gene3D" id="1.10.10.820">
    <property type="match status" value="1"/>
</dbReference>
<proteinExistence type="inferred from homology"/>
<comment type="caution">
    <text evidence="6">Lacks conserved residue(s) required for the propagation of feature annotation.</text>
</comment>
<dbReference type="GO" id="GO:0005737">
    <property type="term" value="C:cytoplasm"/>
    <property type="evidence" value="ECO:0007669"/>
    <property type="project" value="TreeGrafter"/>
</dbReference>
<dbReference type="GO" id="GO:0007015">
    <property type="term" value="P:actin filament organization"/>
    <property type="evidence" value="ECO:0007669"/>
    <property type="project" value="TreeGrafter"/>
</dbReference>
<evidence type="ECO:0000256" key="1">
    <source>
        <dbReference type="ARBA" id="ARBA00022741"/>
    </source>
</evidence>
<dbReference type="InterPro" id="IPR036961">
    <property type="entry name" value="Kinesin_motor_dom_sf"/>
</dbReference>
<evidence type="ECO:0000256" key="6">
    <source>
        <dbReference type="PROSITE-ProRule" id="PRU00782"/>
    </source>
</evidence>
<reference evidence="9" key="1">
    <citation type="journal article" date="2015" name="Nat. Commun.">
        <title>The Lingula genome provides insights into brachiopod evolution and the origin of phosphate biomineralization.</title>
        <authorList>
            <person name="Luo Y.J."/>
            <person name="Takeuchi T."/>
            <person name="Koyanagi R."/>
            <person name="Yamada L."/>
            <person name="Kanda M."/>
            <person name="Khalturina M."/>
            <person name="Fujie M."/>
            <person name="Yamasaki S.I."/>
            <person name="Endo K."/>
            <person name="Satoh N."/>
        </authorList>
    </citation>
    <scope>NUCLEOTIDE SEQUENCE</scope>
</reference>
<evidence type="ECO:0000259" key="7">
    <source>
        <dbReference type="PROSITE" id="PS51456"/>
    </source>
</evidence>
<accession>A0A1S3GZG1</accession>
<dbReference type="GO" id="GO:0016459">
    <property type="term" value="C:myosin complex"/>
    <property type="evidence" value="ECO:0007669"/>
    <property type="project" value="UniProtKB-KW"/>
</dbReference>
<keyword evidence="3 6" id="KW-0518">Myosin</keyword>
<feature type="binding site" evidence="6">
    <location>
        <begin position="192"/>
        <end position="199"/>
    </location>
    <ligand>
        <name>ATP</name>
        <dbReference type="ChEBI" id="CHEBI:30616"/>
    </ligand>
</feature>
<protein>
    <submittedName>
        <fullName evidence="9">Unconventional myosin-XIX</fullName>
    </submittedName>
</protein>